<dbReference type="InterPro" id="IPR042277">
    <property type="entry name" value="IST1-like"/>
</dbReference>
<feature type="compositionally biased region" description="Basic residues" evidence="2">
    <location>
        <begin position="365"/>
        <end position="375"/>
    </location>
</feature>
<feature type="compositionally biased region" description="Low complexity" evidence="2">
    <location>
        <begin position="355"/>
        <end position="364"/>
    </location>
</feature>
<feature type="region of interest" description="Disordered" evidence="2">
    <location>
        <begin position="350"/>
        <end position="375"/>
    </location>
</feature>
<keyword evidence="4" id="KW-1185">Reference proteome</keyword>
<dbReference type="GO" id="GO:0015031">
    <property type="term" value="P:protein transport"/>
    <property type="evidence" value="ECO:0007669"/>
    <property type="project" value="InterPro"/>
</dbReference>
<comment type="caution">
    <text evidence="3">The sequence shown here is derived from an EMBL/GenBank/DDBJ whole genome shotgun (WGS) entry which is preliminary data.</text>
</comment>
<dbReference type="AlphaFoldDB" id="A0AA41W217"/>
<gene>
    <name evidence="3" type="ORF">MKW94_020121</name>
</gene>
<reference evidence="3" key="1">
    <citation type="submission" date="2022-03" db="EMBL/GenBank/DDBJ databases">
        <title>A functionally conserved STORR gene fusion in Papaver species that diverged 16.8 million years ago.</title>
        <authorList>
            <person name="Catania T."/>
        </authorList>
    </citation>
    <scope>NUCLEOTIDE SEQUENCE</scope>
    <source>
        <strain evidence="3">S-191538</strain>
    </source>
</reference>
<dbReference type="EMBL" id="JAJJMA010341885">
    <property type="protein sequence ID" value="MCL7051741.1"/>
    <property type="molecule type" value="Genomic_DNA"/>
</dbReference>
<dbReference type="InterPro" id="IPR005061">
    <property type="entry name" value="Ist1"/>
</dbReference>
<dbReference type="Proteomes" id="UP001177140">
    <property type="component" value="Unassembled WGS sequence"/>
</dbReference>
<evidence type="ECO:0000256" key="2">
    <source>
        <dbReference type="SAM" id="MobiDB-lite"/>
    </source>
</evidence>
<sequence>MNSCYIFFGWRKASTCKRLIKRVQCRIKLLKNKRESMIRHSRQDIIQLLNNGQDQTAFALVGRLSMDQNIVGAYELLEHFCEFIMFNLPYIRHNRDCPNDINEAASSLLYASARFGDLPELLKLRKLFGERYGNRFAIAAVELLPGNLVNRQLIQKLSAESISDDAKFRLMKEVARENCLEMDSLQNDVRKVHESYSANDDFHWDLKDMESQCIGLQVMRQVQTREDTKFDALLLSDSKELLVIGSKVEKIPGKLGAMDDVDAVYLDKNTSERNSGICSTPSKVSNSYVSHKIEEAVTGVSTPEGTFQISDRNIVYLDDDGEQVEPSTQVDGNFKERKLFVPLEKESSEQDKVVSSDVKTSSRNPTKRRKSSRKRLKRRRYLCMENQMSQSPISVCSSIMDIEYAFYYNDLRHNGRNNQKSSMLVEDRGSLSFNSKENMKFFSSQQWCRELRSPEELGFEEMDENFESHKWKYQRRAKSSCGFNCVECSLDNPCYFVTSDCKDDWKSIKLMNRATVSHEQVRGKLAPVVQENYASSRESCTRETSPWKNKNVPPPYLRAMTLPPPQ</sequence>
<comment type="similarity">
    <text evidence="1">Belongs to the IST1 family.</text>
</comment>
<dbReference type="Pfam" id="PF03398">
    <property type="entry name" value="Ist1"/>
    <property type="match status" value="1"/>
</dbReference>
<protein>
    <submittedName>
        <fullName evidence="3">Uncharacterized protein</fullName>
    </submittedName>
</protein>
<proteinExistence type="inferred from homology"/>
<evidence type="ECO:0000313" key="4">
    <source>
        <dbReference type="Proteomes" id="UP001177140"/>
    </source>
</evidence>
<dbReference type="PANTHER" id="PTHR12161">
    <property type="entry name" value="IST1 FAMILY MEMBER"/>
    <property type="match status" value="1"/>
</dbReference>
<evidence type="ECO:0000313" key="3">
    <source>
        <dbReference type="EMBL" id="MCL7051741.1"/>
    </source>
</evidence>
<organism evidence="3 4">
    <name type="scientific">Papaver nudicaule</name>
    <name type="common">Iceland poppy</name>
    <dbReference type="NCBI Taxonomy" id="74823"/>
    <lineage>
        <taxon>Eukaryota</taxon>
        <taxon>Viridiplantae</taxon>
        <taxon>Streptophyta</taxon>
        <taxon>Embryophyta</taxon>
        <taxon>Tracheophyta</taxon>
        <taxon>Spermatophyta</taxon>
        <taxon>Magnoliopsida</taxon>
        <taxon>Ranunculales</taxon>
        <taxon>Papaveraceae</taxon>
        <taxon>Papaveroideae</taxon>
        <taxon>Papaver</taxon>
    </lineage>
</organism>
<accession>A0AA41W217</accession>
<dbReference type="FunFam" id="1.20.1260.60:FF:000002">
    <property type="entry name" value="Vacuolar protein sorting-associated protein IST1"/>
    <property type="match status" value="1"/>
</dbReference>
<dbReference type="PANTHER" id="PTHR12161:SF44">
    <property type="entry name" value="REGULATOR OF VPS4 ACTIVITY IN THE MVB PATHWAY PROTEIN"/>
    <property type="match status" value="1"/>
</dbReference>
<name>A0AA41W217_PAPNU</name>
<evidence type="ECO:0000256" key="1">
    <source>
        <dbReference type="ARBA" id="ARBA00005536"/>
    </source>
</evidence>
<dbReference type="Gene3D" id="1.20.1260.60">
    <property type="entry name" value="Vacuolar protein sorting-associated protein Ist1"/>
    <property type="match status" value="1"/>
</dbReference>